<organism evidence="1 2">
    <name type="scientific">Georgenia satyanarayanai</name>
    <dbReference type="NCBI Taxonomy" id="860221"/>
    <lineage>
        <taxon>Bacteria</taxon>
        <taxon>Bacillati</taxon>
        <taxon>Actinomycetota</taxon>
        <taxon>Actinomycetes</taxon>
        <taxon>Micrococcales</taxon>
        <taxon>Bogoriellaceae</taxon>
        <taxon>Georgenia</taxon>
    </lineage>
</organism>
<reference evidence="1 2" key="1">
    <citation type="submission" date="2016-10" db="EMBL/GenBank/DDBJ databases">
        <authorList>
            <person name="Cai Z."/>
        </authorList>
    </citation>
    <scope>NUCLEOTIDE SEQUENCE [LARGE SCALE GENOMIC DNA]</scope>
    <source>
        <strain evidence="1 2">CGMCC 1.10826</strain>
    </source>
</reference>
<dbReference type="AlphaFoldDB" id="A0A2Y9AP13"/>
<dbReference type="Proteomes" id="UP000250222">
    <property type="component" value="Unassembled WGS sequence"/>
</dbReference>
<gene>
    <name evidence="1" type="ORF">SAMN05216184_11548</name>
</gene>
<proteinExistence type="predicted"/>
<evidence type="ECO:0000313" key="1">
    <source>
        <dbReference type="EMBL" id="SSA46120.1"/>
    </source>
</evidence>
<keyword evidence="2" id="KW-1185">Reference proteome</keyword>
<protein>
    <submittedName>
        <fullName evidence="1">DNA binding domain-containing protein, excisionase family</fullName>
    </submittedName>
</protein>
<dbReference type="RefSeq" id="WP_110853490.1">
    <property type="nucleotide sequence ID" value="NZ_QKLZ01000015.1"/>
</dbReference>
<sequence length="70" mass="7611">MSANRPATTRVPSGKLVALADAAAEFSVCTKTIRRRIADGTITGYKVGRVIRVDLEELRRSLVITIPTAR</sequence>
<dbReference type="EMBL" id="UETB01000015">
    <property type="protein sequence ID" value="SSA46120.1"/>
    <property type="molecule type" value="Genomic_DNA"/>
</dbReference>
<evidence type="ECO:0000313" key="2">
    <source>
        <dbReference type="Proteomes" id="UP000250222"/>
    </source>
</evidence>
<accession>A0A2Y9AP13</accession>
<dbReference type="OrthoDB" id="3789406at2"/>
<name>A0A2Y9AP13_9MICO</name>